<feature type="compositionally biased region" description="Basic and acidic residues" evidence="1">
    <location>
        <begin position="53"/>
        <end position="62"/>
    </location>
</feature>
<evidence type="ECO:0000313" key="3">
    <source>
        <dbReference type="Proteomes" id="UP000527355"/>
    </source>
</evidence>
<dbReference type="AlphaFoldDB" id="A0A7J7Y0J1"/>
<organism evidence="2 3">
    <name type="scientific">Myotis myotis</name>
    <name type="common">Greater mouse-eared bat</name>
    <name type="synonym">Vespertilio myotis</name>
    <dbReference type="NCBI Taxonomy" id="51298"/>
    <lineage>
        <taxon>Eukaryota</taxon>
        <taxon>Metazoa</taxon>
        <taxon>Chordata</taxon>
        <taxon>Craniata</taxon>
        <taxon>Vertebrata</taxon>
        <taxon>Euteleostomi</taxon>
        <taxon>Mammalia</taxon>
        <taxon>Eutheria</taxon>
        <taxon>Laurasiatheria</taxon>
        <taxon>Chiroptera</taxon>
        <taxon>Yangochiroptera</taxon>
        <taxon>Vespertilionidae</taxon>
        <taxon>Myotis</taxon>
    </lineage>
</organism>
<sequence length="232" mass="25460">MENTLPTHITEDTPCHSLQLRGVLPANFSLDETHTKVPLRWKTEFTDAPWQDARPRSIHPDDPYAAQPRSSHPDDPYAARPWSPASETCPVPAHRCPIHSHQHFHRKILYFRKVEKHLQHEPQNRVSPPQRLSSSHFGCPPPPNSCLLPPAVGALGGVGPPSESEQQLGFALPMVSQGVGMSGRLRVSGCRGGGVDSALLPLTLLLGAECLLDSEHLVTEAGMGRRSRRMNG</sequence>
<feature type="region of interest" description="Disordered" evidence="1">
    <location>
        <begin position="51"/>
        <end position="84"/>
    </location>
</feature>
<reference evidence="2 3" key="1">
    <citation type="journal article" date="2020" name="Nature">
        <title>Six reference-quality genomes reveal evolution of bat adaptations.</title>
        <authorList>
            <person name="Jebb D."/>
            <person name="Huang Z."/>
            <person name="Pippel M."/>
            <person name="Hughes G.M."/>
            <person name="Lavrichenko K."/>
            <person name="Devanna P."/>
            <person name="Winkler S."/>
            <person name="Jermiin L.S."/>
            <person name="Skirmuntt E.C."/>
            <person name="Katzourakis A."/>
            <person name="Burkitt-Gray L."/>
            <person name="Ray D.A."/>
            <person name="Sullivan K.A.M."/>
            <person name="Roscito J.G."/>
            <person name="Kirilenko B.M."/>
            <person name="Davalos L.M."/>
            <person name="Corthals A.P."/>
            <person name="Power M.L."/>
            <person name="Jones G."/>
            <person name="Ransome R.D."/>
            <person name="Dechmann D.K.N."/>
            <person name="Locatelli A.G."/>
            <person name="Puechmaille S.J."/>
            <person name="Fedrigo O."/>
            <person name="Jarvis E.D."/>
            <person name="Hiller M."/>
            <person name="Vernes S.C."/>
            <person name="Myers E.W."/>
            <person name="Teeling E.C."/>
        </authorList>
    </citation>
    <scope>NUCLEOTIDE SEQUENCE [LARGE SCALE GENOMIC DNA]</scope>
    <source>
        <strain evidence="2">MMyoMyo1</strain>
        <tissue evidence="2">Flight muscle</tissue>
    </source>
</reference>
<proteinExistence type="predicted"/>
<gene>
    <name evidence="2" type="ORF">mMyoMyo1_011301</name>
</gene>
<evidence type="ECO:0000256" key="1">
    <source>
        <dbReference type="SAM" id="MobiDB-lite"/>
    </source>
</evidence>
<evidence type="ECO:0000313" key="2">
    <source>
        <dbReference type="EMBL" id="KAF6355100.1"/>
    </source>
</evidence>
<keyword evidence="3" id="KW-1185">Reference proteome</keyword>
<accession>A0A7J7Y0J1</accession>
<name>A0A7J7Y0J1_MYOMY</name>
<dbReference type="EMBL" id="JABWUV010000005">
    <property type="protein sequence ID" value="KAF6355100.1"/>
    <property type="molecule type" value="Genomic_DNA"/>
</dbReference>
<comment type="caution">
    <text evidence="2">The sequence shown here is derived from an EMBL/GenBank/DDBJ whole genome shotgun (WGS) entry which is preliminary data.</text>
</comment>
<dbReference type="Proteomes" id="UP000527355">
    <property type="component" value="Unassembled WGS sequence"/>
</dbReference>
<protein>
    <submittedName>
        <fullName evidence="2">Uncharacterized protein</fullName>
    </submittedName>
</protein>